<dbReference type="EMBL" id="JARJBC010000002">
    <property type="protein sequence ID" value="MDF3288464.1"/>
    <property type="molecule type" value="Genomic_DNA"/>
</dbReference>
<keyword evidence="4" id="KW-1185">Reference proteome</keyword>
<keyword evidence="2" id="KW-0472">Membrane</keyword>
<organism evidence="3 4">
    <name type="scientific">Streptomyces silvisoli</name>
    <dbReference type="NCBI Taxonomy" id="3034235"/>
    <lineage>
        <taxon>Bacteria</taxon>
        <taxon>Bacillati</taxon>
        <taxon>Actinomycetota</taxon>
        <taxon>Actinomycetes</taxon>
        <taxon>Kitasatosporales</taxon>
        <taxon>Streptomycetaceae</taxon>
        <taxon>Streptomyces</taxon>
    </lineage>
</organism>
<keyword evidence="2" id="KW-0812">Transmembrane</keyword>
<dbReference type="Pfam" id="PF06197">
    <property type="entry name" value="DUF998"/>
    <property type="match status" value="1"/>
</dbReference>
<feature type="region of interest" description="Disordered" evidence="1">
    <location>
        <begin position="1"/>
        <end position="26"/>
    </location>
</feature>
<name>A0ABT5ZF59_9ACTN</name>
<evidence type="ECO:0000256" key="1">
    <source>
        <dbReference type="SAM" id="MobiDB-lite"/>
    </source>
</evidence>
<feature type="transmembrane region" description="Helical" evidence="2">
    <location>
        <begin position="82"/>
        <end position="99"/>
    </location>
</feature>
<reference evidence="3 4" key="1">
    <citation type="submission" date="2023-03" db="EMBL/GenBank/DDBJ databases">
        <title>Draft genome sequence of Streptomyces sp. RB6PN23 isolated from peat swamp forest in Thailand.</title>
        <authorList>
            <person name="Klaysubun C."/>
            <person name="Duangmal K."/>
        </authorList>
    </citation>
    <scope>NUCLEOTIDE SEQUENCE [LARGE SCALE GENOMIC DNA]</scope>
    <source>
        <strain evidence="3 4">RB6PN23</strain>
    </source>
</reference>
<dbReference type="RefSeq" id="WP_276092250.1">
    <property type="nucleotide sequence ID" value="NZ_JARJBC010000002.1"/>
</dbReference>
<proteinExistence type="predicted"/>
<dbReference type="InterPro" id="IPR009339">
    <property type="entry name" value="DUF998"/>
</dbReference>
<sequence length="257" mass="26912">MEPERDERTSMAPTPHRRRRPGRDRPAPVLVTSVPLLLGAAAYTAWVLEVVLATGLDPLRAYLSELAAVDQPLGGLFRATDLLAGLAVLIGSCCALLLLPRRRWATTGWAALAVFGAATSVDSRLPLSCAPTRDESCAARETAGLVPATHTAHAVSSTTAVLAALTALVTFTHAARRYGWPLPLRTLGPPLVCAELAATAWALGATAAFQTGRGTWSLGAGQRLQTLLVAVWIGALAVSVSRQQTPPPSCQPTPPPP</sequence>
<gene>
    <name evidence="3" type="ORF">P3G67_04320</name>
</gene>
<dbReference type="Proteomes" id="UP001216579">
    <property type="component" value="Unassembled WGS sequence"/>
</dbReference>
<evidence type="ECO:0000256" key="2">
    <source>
        <dbReference type="SAM" id="Phobius"/>
    </source>
</evidence>
<evidence type="ECO:0000313" key="3">
    <source>
        <dbReference type="EMBL" id="MDF3288464.1"/>
    </source>
</evidence>
<accession>A0ABT5ZF59</accession>
<protein>
    <submittedName>
        <fullName evidence="3">DUF998 domain-containing protein</fullName>
    </submittedName>
</protein>
<keyword evidence="2" id="KW-1133">Transmembrane helix</keyword>
<feature type="transmembrane region" description="Helical" evidence="2">
    <location>
        <begin position="27"/>
        <end position="48"/>
    </location>
</feature>
<evidence type="ECO:0000313" key="4">
    <source>
        <dbReference type="Proteomes" id="UP001216579"/>
    </source>
</evidence>
<comment type="caution">
    <text evidence="3">The sequence shown here is derived from an EMBL/GenBank/DDBJ whole genome shotgun (WGS) entry which is preliminary data.</text>
</comment>